<comment type="caution">
    <text evidence="2">The sequence shown here is derived from an EMBL/GenBank/DDBJ whole genome shotgun (WGS) entry which is preliminary data.</text>
</comment>
<dbReference type="GO" id="GO:0004190">
    <property type="term" value="F:aspartic-type endopeptidase activity"/>
    <property type="evidence" value="ECO:0007669"/>
    <property type="project" value="InterPro"/>
</dbReference>
<gene>
    <name evidence="2" type="ORF">BTO14_10295</name>
</gene>
<feature type="chain" id="PRO_5015121060" description="Peptidase A2 domain-containing protein" evidence="1">
    <location>
        <begin position="25"/>
        <end position="288"/>
    </location>
</feature>
<dbReference type="InterPro" id="IPR021109">
    <property type="entry name" value="Peptidase_aspartic_dom_sf"/>
</dbReference>
<evidence type="ECO:0000313" key="2">
    <source>
        <dbReference type="EMBL" id="PQJ73634.1"/>
    </source>
</evidence>
<dbReference type="InterPro" id="IPR001969">
    <property type="entry name" value="Aspartic_peptidase_AS"/>
</dbReference>
<dbReference type="RefSeq" id="WP_105049296.1">
    <property type="nucleotide sequence ID" value="NZ_CP150661.1"/>
</dbReference>
<evidence type="ECO:0008006" key="4">
    <source>
        <dbReference type="Google" id="ProtNLM"/>
    </source>
</evidence>
<accession>A0A2P6CFG9</accession>
<sequence>MKKLKILLLSLLILNISCSSITNKQNKGNVVPENFEYKTKFTTLKSVMILPFEINGVTKNFIFDTGADYSIIQRDSMIGKTNNYGGASKRKMRLGSEIILSMKINNIDFTNTFALNGDMKGLKEQIPNFGGIIGQSIIKKANWLIDYPNRTIKLSNKNIVDTNYETIKRTIEKGSPYTYITINETDYKVMVDFGSSADFNIPKESKLAKELLIQHNFSNNERERYTLGGLQKLKEKVGILPIIKLGNIKFENIKTTINSAKEAKIGIGFFKDSKIYIDNINDNYKIKK</sequence>
<name>A0A2P6CFG9_9FLAO</name>
<dbReference type="Proteomes" id="UP000247345">
    <property type="component" value="Unassembled WGS sequence"/>
</dbReference>
<dbReference type="EMBL" id="MSCK01000001">
    <property type="protein sequence ID" value="PQJ73634.1"/>
    <property type="molecule type" value="Genomic_DNA"/>
</dbReference>
<dbReference type="OrthoDB" id="5580718at2"/>
<dbReference type="PROSITE" id="PS00141">
    <property type="entry name" value="ASP_PROTEASE"/>
    <property type="match status" value="1"/>
</dbReference>
<dbReference type="Gene3D" id="2.40.70.10">
    <property type="entry name" value="Acid Proteases"/>
    <property type="match status" value="1"/>
</dbReference>
<evidence type="ECO:0000313" key="3">
    <source>
        <dbReference type="Proteomes" id="UP000247345"/>
    </source>
</evidence>
<proteinExistence type="predicted"/>
<reference evidence="2 3" key="1">
    <citation type="submission" date="2016-12" db="EMBL/GenBank/DDBJ databases">
        <title>Trade-off between light-utilization and light-protection in marine flavobacteria.</title>
        <authorList>
            <person name="Kumagai Y."/>
            <person name="Yoshizawa S."/>
            <person name="Kogure K."/>
            <person name="Iwasaki W."/>
        </authorList>
    </citation>
    <scope>NUCLEOTIDE SEQUENCE [LARGE SCALE GENOMIC DNA]</scope>
    <source>
        <strain evidence="2 3">KCTC 12100</strain>
    </source>
</reference>
<evidence type="ECO:0000256" key="1">
    <source>
        <dbReference type="SAM" id="SignalP"/>
    </source>
</evidence>
<feature type="signal peptide" evidence="1">
    <location>
        <begin position="1"/>
        <end position="24"/>
    </location>
</feature>
<keyword evidence="1" id="KW-0732">Signal</keyword>
<dbReference type="GO" id="GO:0006508">
    <property type="term" value="P:proteolysis"/>
    <property type="evidence" value="ECO:0007669"/>
    <property type="project" value="InterPro"/>
</dbReference>
<dbReference type="SUPFAM" id="SSF50630">
    <property type="entry name" value="Acid proteases"/>
    <property type="match status" value="1"/>
</dbReference>
<dbReference type="AlphaFoldDB" id="A0A2P6CFG9"/>
<organism evidence="2 3">
    <name type="scientific">Polaribacter butkevichii</name>
    <dbReference type="NCBI Taxonomy" id="218490"/>
    <lineage>
        <taxon>Bacteria</taxon>
        <taxon>Pseudomonadati</taxon>
        <taxon>Bacteroidota</taxon>
        <taxon>Flavobacteriia</taxon>
        <taxon>Flavobacteriales</taxon>
        <taxon>Flavobacteriaceae</taxon>
    </lineage>
</organism>
<protein>
    <recommendedName>
        <fullName evidence="4">Peptidase A2 domain-containing protein</fullName>
    </recommendedName>
</protein>
<keyword evidence="3" id="KW-1185">Reference proteome</keyword>